<dbReference type="EMBL" id="CAXDID020000404">
    <property type="protein sequence ID" value="CAL6087986.1"/>
    <property type="molecule type" value="Genomic_DNA"/>
</dbReference>
<comment type="caution">
    <text evidence="4">The sequence shown here is derived from an EMBL/GenBank/DDBJ whole genome shotgun (WGS) entry which is preliminary data.</text>
</comment>
<dbReference type="PROSITE" id="PS00640">
    <property type="entry name" value="THIOL_PROTEASE_ASN"/>
    <property type="match status" value="1"/>
</dbReference>
<dbReference type="InterPro" id="IPR013128">
    <property type="entry name" value="Peptidase_C1A"/>
</dbReference>
<dbReference type="InterPro" id="IPR025661">
    <property type="entry name" value="Pept_asp_AS"/>
</dbReference>
<evidence type="ECO:0000313" key="6">
    <source>
        <dbReference type="EMBL" id="CAL6087986.1"/>
    </source>
</evidence>
<dbReference type="SUPFAM" id="SSF54001">
    <property type="entry name" value="Cysteine proteinases"/>
    <property type="match status" value="1"/>
</dbReference>
<reference evidence="5 7" key="2">
    <citation type="submission" date="2024-07" db="EMBL/GenBank/DDBJ databases">
        <authorList>
            <person name="Akdeniz Z."/>
        </authorList>
    </citation>
    <scope>NUCLEOTIDE SEQUENCE [LARGE SCALE GENOMIC DNA]</scope>
</reference>
<dbReference type="EMBL" id="CATOUU010000797">
    <property type="protein sequence ID" value="CAI9949446.1"/>
    <property type="molecule type" value="Genomic_DNA"/>
</dbReference>
<dbReference type="InterPro" id="IPR000668">
    <property type="entry name" value="Peptidase_C1A_C"/>
</dbReference>
<proteinExistence type="inferred from homology"/>
<sequence>MISCDFRSFGCFGTPSMTNTQTFLKVNGVPTKKCVSYKSGSTGEQFKCQTSCDDGSTMKVVNSVAFQDVCSGEESIMNAINNGTIQAQMDIHSDFFYYTGGIYKHVFGDVFEGQLMVIIVGYGEENNTKFWIMRNTWGTSWGEQGYFRIERGTNECLIEQQCFLTVV</sequence>
<dbReference type="SMART" id="SM00645">
    <property type="entry name" value="Pept_C1"/>
    <property type="match status" value="1"/>
</dbReference>
<accession>A0AA86RFI7</accession>
<reference evidence="4" key="1">
    <citation type="submission" date="2023-06" db="EMBL/GenBank/DDBJ databases">
        <authorList>
            <person name="Kurt Z."/>
        </authorList>
    </citation>
    <scope>NUCLEOTIDE SEQUENCE</scope>
</reference>
<dbReference type="GO" id="GO:0008234">
    <property type="term" value="F:cysteine-type peptidase activity"/>
    <property type="evidence" value="ECO:0007669"/>
    <property type="project" value="InterPro"/>
</dbReference>
<keyword evidence="7" id="KW-1185">Reference proteome</keyword>
<gene>
    <name evidence="5" type="ORF">HINF_LOCUS17079</name>
    <name evidence="3" type="ORF">HINF_LOCUS37091</name>
    <name evidence="4" type="ORF">HINF_LOCUS61408</name>
    <name evidence="6" type="ORF">HINF_LOCUS63910</name>
</gene>
<dbReference type="AlphaFoldDB" id="A0AA86RFI7"/>
<comment type="similarity">
    <text evidence="1">Belongs to the peptidase C1 family.</text>
</comment>
<dbReference type="Pfam" id="PF00112">
    <property type="entry name" value="Peptidase_C1"/>
    <property type="match status" value="1"/>
</dbReference>
<dbReference type="EMBL" id="CATOUU010001125">
    <property type="protein sequence ID" value="CAI9973763.1"/>
    <property type="molecule type" value="Genomic_DNA"/>
</dbReference>
<dbReference type="GO" id="GO:0006508">
    <property type="term" value="P:proteolysis"/>
    <property type="evidence" value="ECO:0007669"/>
    <property type="project" value="InterPro"/>
</dbReference>
<dbReference type="EMBL" id="CAXDID020000042">
    <property type="protein sequence ID" value="CAL6000961.1"/>
    <property type="molecule type" value="Genomic_DNA"/>
</dbReference>
<name>A0AA86RFI7_9EUKA</name>
<evidence type="ECO:0000313" key="4">
    <source>
        <dbReference type="EMBL" id="CAI9973763.1"/>
    </source>
</evidence>
<evidence type="ECO:0000313" key="5">
    <source>
        <dbReference type="EMBL" id="CAL6000961.1"/>
    </source>
</evidence>
<evidence type="ECO:0000256" key="1">
    <source>
        <dbReference type="ARBA" id="ARBA00008455"/>
    </source>
</evidence>
<evidence type="ECO:0000259" key="2">
    <source>
        <dbReference type="SMART" id="SM00645"/>
    </source>
</evidence>
<dbReference type="PANTHER" id="PTHR12411">
    <property type="entry name" value="CYSTEINE PROTEASE FAMILY C1-RELATED"/>
    <property type="match status" value="1"/>
</dbReference>
<evidence type="ECO:0000313" key="3">
    <source>
        <dbReference type="EMBL" id="CAI9949446.1"/>
    </source>
</evidence>
<dbReference type="InterPro" id="IPR038765">
    <property type="entry name" value="Papain-like_cys_pep_sf"/>
</dbReference>
<dbReference type="Gene3D" id="3.90.70.10">
    <property type="entry name" value="Cysteine proteinases"/>
    <property type="match status" value="1"/>
</dbReference>
<organism evidence="4">
    <name type="scientific">Hexamita inflata</name>
    <dbReference type="NCBI Taxonomy" id="28002"/>
    <lineage>
        <taxon>Eukaryota</taxon>
        <taxon>Metamonada</taxon>
        <taxon>Diplomonadida</taxon>
        <taxon>Hexamitidae</taxon>
        <taxon>Hexamitinae</taxon>
        <taxon>Hexamita</taxon>
    </lineage>
</organism>
<protein>
    <submittedName>
        <fullName evidence="4">Cathepsin B</fullName>
    </submittedName>
    <submittedName>
        <fullName evidence="5">Cathepsin_B</fullName>
    </submittedName>
</protein>
<dbReference type="Proteomes" id="UP001642409">
    <property type="component" value="Unassembled WGS sequence"/>
</dbReference>
<evidence type="ECO:0000313" key="7">
    <source>
        <dbReference type="Proteomes" id="UP001642409"/>
    </source>
</evidence>
<feature type="domain" description="Peptidase C1A papain C-terminal" evidence="2">
    <location>
        <begin position="1"/>
        <end position="166"/>
    </location>
</feature>